<dbReference type="InterPro" id="IPR001288">
    <property type="entry name" value="Translation_initiation_fac_3"/>
</dbReference>
<feature type="compositionally biased region" description="Polar residues" evidence="4">
    <location>
        <begin position="393"/>
        <end position="404"/>
    </location>
</feature>
<keyword evidence="3" id="KW-0648">Protein biosynthesis</keyword>
<feature type="region of interest" description="Disordered" evidence="4">
    <location>
        <begin position="378"/>
        <end position="676"/>
    </location>
</feature>
<dbReference type="GO" id="GO:0003743">
    <property type="term" value="F:translation initiation factor activity"/>
    <property type="evidence" value="ECO:0007669"/>
    <property type="project" value="UniProtKB-KW"/>
</dbReference>
<comment type="similarity">
    <text evidence="1">Belongs to the IF-3 family.</text>
</comment>
<dbReference type="InterPro" id="IPR019814">
    <property type="entry name" value="Translation_initiation_fac_3_N"/>
</dbReference>
<sequence>MSYWHRINQPKLKWQTLTRQFKRCYLQIPHAHSLNNTPHQTIRGFENPCWVNRRNPSDFSYNVRFFAAPVQAKPKQEEKDASGPRMNDQIRADFVRLVTDDGHEIVSRMVALERARKLKLDLVEVQRKADPPVCKIMDFHKEKYKQQIKEKDRAKSKPELTLRKGDCKEVRFSGKTEAKDLKMKADMVKRLMDRGYRVKCMAMGTEDQDLGGLLTRLSSLIEDVCFVESGPRVEKRQAYVIVRHIKFGPSKKGSGKKVSKVVGVTSSEAATMSPTISPTINPSSYVESPIQLEEESDTAEYDLENEDEVLSDEADTPISPSMRMADKNLEDNKATWSVFDANDDFDEVFDFTNDANPSNSTDKQMNAKLETSSSLENINLSDIMHGPRPVLDSTRTNLVPSSLTEPPPETLNRYRKSEPRNRFMPTTSMDNKGPGATNSLRLGPQFLNQGKQARSDTNSSPSTGRTRQDGTDASVFRNLKLPLHEIPMQESSRSPSFPRPSYGDFSAPKVEAPGKLDPSANSARSEPRLPNQGKQSWSDLNILPSTGGTKQVPADTSVSRNSKPPTNDGPKPEQSRPVPPSSPTSSYGIFSASKATAPGKQGMASEVNRNKEGNPSESARNPSAGGVFNANFPSKSDGSQRGGVNQDGQGGWGMFSREGSKVIPSRTSESEAKVQR</sequence>
<dbReference type="NCBIfam" id="TIGR00168">
    <property type="entry name" value="infC"/>
    <property type="match status" value="1"/>
</dbReference>
<evidence type="ECO:0000256" key="2">
    <source>
        <dbReference type="ARBA" id="ARBA00022540"/>
    </source>
</evidence>
<evidence type="ECO:0000256" key="4">
    <source>
        <dbReference type="SAM" id="MobiDB-lite"/>
    </source>
</evidence>
<dbReference type="EMBL" id="JARBHA010000003">
    <property type="protein sequence ID" value="KAJ9704476.1"/>
    <property type="molecule type" value="Genomic_DNA"/>
</dbReference>
<name>A0AA39ABJ9_VITRO</name>
<dbReference type="Gene3D" id="3.10.20.80">
    <property type="entry name" value="Translation initiation factor 3 (IF-3), N-terminal domain"/>
    <property type="match status" value="1"/>
</dbReference>
<feature type="compositionally biased region" description="Polar residues" evidence="4">
    <location>
        <begin position="424"/>
        <end position="465"/>
    </location>
</feature>
<dbReference type="PANTHER" id="PTHR10938">
    <property type="entry name" value="TRANSLATION INITIATION FACTOR IF-3"/>
    <property type="match status" value="1"/>
</dbReference>
<dbReference type="FunFam" id="3.30.110.10:FF:000005">
    <property type="entry name" value="Translation initiation factor 3 (IF-3) family protein"/>
    <property type="match status" value="1"/>
</dbReference>
<feature type="compositionally biased region" description="Low complexity" evidence="4">
    <location>
        <begin position="491"/>
        <end position="501"/>
    </location>
</feature>
<gene>
    <name evidence="6" type="ORF">PVL29_002848</name>
</gene>
<dbReference type="Gene3D" id="3.30.110.10">
    <property type="entry name" value="Translation initiation factor 3 (IF-3), C-terminal domain"/>
    <property type="match status" value="1"/>
</dbReference>
<dbReference type="PANTHER" id="PTHR10938:SF4">
    <property type="entry name" value="TRANSLATION INITIATION FACTOR IF3-1, MITOCHONDRIAL"/>
    <property type="match status" value="1"/>
</dbReference>
<evidence type="ECO:0000313" key="6">
    <source>
        <dbReference type="EMBL" id="KAJ9704476.1"/>
    </source>
</evidence>
<evidence type="ECO:0000256" key="3">
    <source>
        <dbReference type="ARBA" id="ARBA00022917"/>
    </source>
</evidence>
<organism evidence="6 7">
    <name type="scientific">Vitis rotundifolia</name>
    <name type="common">Muscadine grape</name>
    <dbReference type="NCBI Taxonomy" id="103349"/>
    <lineage>
        <taxon>Eukaryota</taxon>
        <taxon>Viridiplantae</taxon>
        <taxon>Streptophyta</taxon>
        <taxon>Embryophyta</taxon>
        <taxon>Tracheophyta</taxon>
        <taxon>Spermatophyta</taxon>
        <taxon>Magnoliopsida</taxon>
        <taxon>eudicotyledons</taxon>
        <taxon>Gunneridae</taxon>
        <taxon>Pentapetalae</taxon>
        <taxon>rosids</taxon>
        <taxon>Vitales</taxon>
        <taxon>Vitaceae</taxon>
        <taxon>Viteae</taxon>
        <taxon>Vitis</taxon>
    </lineage>
</organism>
<accession>A0AA39ABJ9</accession>
<dbReference type="Pfam" id="PF05198">
    <property type="entry name" value="IF3_N"/>
    <property type="match status" value="1"/>
</dbReference>
<keyword evidence="7" id="KW-1185">Reference proteome</keyword>
<dbReference type="SUPFAM" id="SSF54364">
    <property type="entry name" value="Translation initiation factor IF3, N-terminal domain"/>
    <property type="match status" value="1"/>
</dbReference>
<keyword evidence="2" id="KW-0396">Initiation factor</keyword>
<feature type="compositionally biased region" description="Polar residues" evidence="4">
    <location>
        <begin position="532"/>
        <end position="565"/>
    </location>
</feature>
<protein>
    <recommendedName>
        <fullName evidence="5">Translation initiation factor 3 N-terminal domain-containing protein</fullName>
    </recommendedName>
</protein>
<dbReference type="InterPro" id="IPR036788">
    <property type="entry name" value="T_IF-3_C_sf"/>
</dbReference>
<dbReference type="GO" id="GO:0043022">
    <property type="term" value="F:ribosome binding"/>
    <property type="evidence" value="ECO:0007669"/>
    <property type="project" value="TreeGrafter"/>
</dbReference>
<comment type="caution">
    <text evidence="6">The sequence shown here is derived from an EMBL/GenBank/DDBJ whole genome shotgun (WGS) entry which is preliminary data.</text>
</comment>
<dbReference type="GO" id="GO:0032790">
    <property type="term" value="P:ribosome disassembly"/>
    <property type="evidence" value="ECO:0007669"/>
    <property type="project" value="TreeGrafter"/>
</dbReference>
<evidence type="ECO:0000259" key="5">
    <source>
        <dbReference type="Pfam" id="PF05198"/>
    </source>
</evidence>
<dbReference type="SUPFAM" id="SSF55200">
    <property type="entry name" value="Translation initiation factor IF3, C-terminal domain"/>
    <property type="match status" value="1"/>
</dbReference>
<feature type="domain" description="Translation initiation factor 3 N-terminal" evidence="5">
    <location>
        <begin position="86"/>
        <end position="152"/>
    </location>
</feature>
<dbReference type="AlphaFoldDB" id="A0AA39ABJ9"/>
<evidence type="ECO:0000313" key="7">
    <source>
        <dbReference type="Proteomes" id="UP001168098"/>
    </source>
</evidence>
<dbReference type="Proteomes" id="UP001168098">
    <property type="component" value="Unassembled WGS sequence"/>
</dbReference>
<dbReference type="FunFam" id="3.10.20.80:FF:000005">
    <property type="entry name" value="Predicted protein"/>
    <property type="match status" value="1"/>
</dbReference>
<evidence type="ECO:0000256" key="1">
    <source>
        <dbReference type="ARBA" id="ARBA00005439"/>
    </source>
</evidence>
<proteinExistence type="inferred from homology"/>
<dbReference type="InterPro" id="IPR036787">
    <property type="entry name" value="T_IF-3_N_sf"/>
</dbReference>
<reference evidence="6 7" key="1">
    <citation type="journal article" date="2023" name="BMC Biotechnol.">
        <title>Vitis rotundifolia cv Carlos genome sequencing.</title>
        <authorList>
            <person name="Huff M."/>
            <person name="Hulse-Kemp A."/>
            <person name="Scheffler B."/>
            <person name="Youngblood R."/>
            <person name="Simpson S."/>
            <person name="Babiker E."/>
            <person name="Staton M."/>
        </authorList>
    </citation>
    <scope>NUCLEOTIDE SEQUENCE [LARGE SCALE GENOMIC DNA]</scope>
    <source>
        <tissue evidence="6">Leaf</tissue>
    </source>
</reference>